<dbReference type="Pfam" id="PF07929">
    <property type="entry name" value="PRiA4_ORF3"/>
    <property type="match status" value="1"/>
</dbReference>
<dbReference type="Gene3D" id="3.10.290.30">
    <property type="entry name" value="MM3350-like"/>
    <property type="match status" value="1"/>
</dbReference>
<evidence type="ECO:0000313" key="3">
    <source>
        <dbReference type="Proteomes" id="UP001196843"/>
    </source>
</evidence>
<proteinExistence type="predicted"/>
<evidence type="ECO:0000313" key="2">
    <source>
        <dbReference type="EMBL" id="MBW9095416.1"/>
    </source>
</evidence>
<reference evidence="2 3" key="1">
    <citation type="journal article" date="2021" name="MBio">
        <title>Poor Competitiveness of Bradyrhizobium in Pigeon Pea Root Colonization in Indian Soils.</title>
        <authorList>
            <person name="Chalasani D."/>
            <person name="Basu A."/>
            <person name="Pullabhotla S.V.S.R.N."/>
            <person name="Jorrin B."/>
            <person name="Neal A.L."/>
            <person name="Poole P.S."/>
            <person name="Podile A.R."/>
            <person name="Tkacz A."/>
        </authorList>
    </citation>
    <scope>NUCLEOTIDE SEQUENCE [LARGE SCALE GENOMIC DNA]</scope>
    <source>
        <strain evidence="2 3">HU14</strain>
    </source>
</reference>
<dbReference type="EMBL" id="JAEUAW010000018">
    <property type="protein sequence ID" value="MBW9095416.1"/>
    <property type="molecule type" value="Genomic_DNA"/>
</dbReference>
<name>A0ABS7HR29_9MICO</name>
<dbReference type="InterPro" id="IPR012912">
    <property type="entry name" value="Plasmid_pRiA4b_Orf3-like"/>
</dbReference>
<feature type="domain" description="Plasmid pRiA4b Orf3-like" evidence="1">
    <location>
        <begin position="9"/>
        <end position="186"/>
    </location>
</feature>
<organism evidence="2 3">
    <name type="scientific">Microbacterium jejuense</name>
    <dbReference type="NCBI Taxonomy" id="1263637"/>
    <lineage>
        <taxon>Bacteria</taxon>
        <taxon>Bacillati</taxon>
        <taxon>Actinomycetota</taxon>
        <taxon>Actinomycetes</taxon>
        <taxon>Micrococcales</taxon>
        <taxon>Microbacteriaceae</taxon>
        <taxon>Microbacterium</taxon>
    </lineage>
</organism>
<protein>
    <recommendedName>
        <fullName evidence="1">Plasmid pRiA4b Orf3-like domain-containing protein</fullName>
    </recommendedName>
</protein>
<gene>
    <name evidence="2" type="ORF">JNB62_17175</name>
</gene>
<dbReference type="Proteomes" id="UP001196843">
    <property type="component" value="Unassembled WGS sequence"/>
</dbReference>
<sequence>MRSPVLRHVVHLKLTLASHSATIWREVVVDRDLTLADLHRVVRVLLDGPRCAHHLFTDRIERSGGLRPRRRWGDKWTMIDFRDPTVIDEATARIGTTLAEAGTLVLAHTCDTGWAVTIAPGIDDIVAASEPPARVVDGEGRAPLPCSRGEYEHTVLADALDDPEHPQHAVFLQHLSWLRGPWAPTETEAFDAASIQDRLDEMLGAGPLTAPGLPSFVAQLPVVAQPGARARIAAAGLDLPTVVTTDEMTEFVRVLGWIVGRAHTDGIPLSDGTPETSFATDAALVLGVGEDRIRSTAAIAKRLRLLYTRHGRLRAKKSAADVITSAPALWSALAEAVRQSGSLGTPPPAAELLLLAIADGSLADPRTGTRDVAHAYELLNARHAVATEYRWPREADDCGQRCECLASPAGTWHDLVTTTIQNAVLEARAAGVEHVISTVEADGLGLPWDWRHAGASVSDGYGPAHPAATRARQRAGDPAGRFLDDVRGLIEVLSVLGLDHADDGSWVVPPVLREFARAALQPDVSRRIQARTSTYNYVQYGAW</sequence>
<comment type="caution">
    <text evidence="2">The sequence shown here is derived from an EMBL/GenBank/DDBJ whole genome shotgun (WGS) entry which is preliminary data.</text>
</comment>
<accession>A0ABS7HR29</accession>
<dbReference type="SUPFAM" id="SSF159941">
    <property type="entry name" value="MM3350-like"/>
    <property type="match status" value="1"/>
</dbReference>
<keyword evidence="3" id="KW-1185">Reference proteome</keyword>
<dbReference type="RefSeq" id="WP_220302118.1">
    <property type="nucleotide sequence ID" value="NZ_JAEUAW010000018.1"/>
</dbReference>
<dbReference type="InterPro" id="IPR024047">
    <property type="entry name" value="MM3350-like_sf"/>
</dbReference>
<evidence type="ECO:0000259" key="1">
    <source>
        <dbReference type="Pfam" id="PF07929"/>
    </source>
</evidence>